<keyword evidence="1" id="KW-1133">Transmembrane helix</keyword>
<dbReference type="Proteomes" id="UP000051887">
    <property type="component" value="Unassembled WGS sequence"/>
</dbReference>
<name>A0A0P1FTV3_9RHOB</name>
<dbReference type="Proteomes" id="UP000051086">
    <property type="component" value="Unassembled WGS sequence"/>
</dbReference>
<evidence type="ECO:0000256" key="1">
    <source>
        <dbReference type="SAM" id="Phobius"/>
    </source>
</evidence>
<dbReference type="EMBL" id="CYSB01000037">
    <property type="protein sequence ID" value="CUH69027.1"/>
    <property type="molecule type" value="Genomic_DNA"/>
</dbReference>
<feature type="transmembrane region" description="Helical" evidence="1">
    <location>
        <begin position="12"/>
        <end position="33"/>
    </location>
</feature>
<evidence type="ECO:0000313" key="2">
    <source>
        <dbReference type="EMBL" id="CUH69027.1"/>
    </source>
</evidence>
<dbReference type="EMBL" id="CYSC01000028">
    <property type="protein sequence ID" value="CUH72250.1"/>
    <property type="molecule type" value="Genomic_DNA"/>
</dbReference>
<evidence type="ECO:0000313" key="5">
    <source>
        <dbReference type="Proteomes" id="UP000051887"/>
    </source>
</evidence>
<protein>
    <submittedName>
        <fullName evidence="3">Uncharacterized protein</fullName>
    </submittedName>
</protein>
<accession>A0A0P1FTV3</accession>
<gene>
    <name evidence="2" type="ORF">TL5118_02986</name>
    <name evidence="3" type="ORF">TL5120_02046</name>
</gene>
<keyword evidence="4" id="KW-1185">Reference proteome</keyword>
<proteinExistence type="predicted"/>
<evidence type="ECO:0000313" key="4">
    <source>
        <dbReference type="Proteomes" id="UP000051086"/>
    </source>
</evidence>
<reference evidence="2 4" key="1">
    <citation type="submission" date="2015-09" db="EMBL/GenBank/DDBJ databases">
        <authorList>
            <person name="Rodrigo-Torres L."/>
            <person name="Arahal D.R."/>
        </authorList>
    </citation>
    <scope>NUCLEOTIDE SEQUENCE [LARGE SCALE GENOMIC DNA]</scope>
    <source>
        <strain evidence="2 4">CECT 5118</strain>
    </source>
</reference>
<keyword evidence="1" id="KW-0812">Transmembrane</keyword>
<organism evidence="3 5">
    <name type="scientific">Thalassovita autumnalis</name>
    <dbReference type="NCBI Taxonomy" id="2072972"/>
    <lineage>
        <taxon>Bacteria</taxon>
        <taxon>Pseudomonadati</taxon>
        <taxon>Pseudomonadota</taxon>
        <taxon>Alphaproteobacteria</taxon>
        <taxon>Rhodobacterales</taxon>
        <taxon>Roseobacteraceae</taxon>
        <taxon>Thalassovita</taxon>
    </lineage>
</organism>
<reference evidence="3 5" key="2">
    <citation type="submission" date="2015-09" db="EMBL/GenBank/DDBJ databases">
        <authorList>
            <consortium name="Swine Surveillance"/>
        </authorList>
    </citation>
    <scope>NUCLEOTIDE SEQUENCE [LARGE SCALE GENOMIC DNA]</scope>
    <source>
        <strain evidence="3 5">5120</strain>
    </source>
</reference>
<dbReference type="AlphaFoldDB" id="A0A0P1FTV3"/>
<keyword evidence="1" id="KW-0472">Membrane</keyword>
<evidence type="ECO:0000313" key="3">
    <source>
        <dbReference type="EMBL" id="CUH72250.1"/>
    </source>
</evidence>
<sequence length="35" mass="3962">MMNTLNNWLYAIRRLLTAIWVLASDIPLAFIAANA</sequence>